<dbReference type="STRING" id="1210086.GCA_001613105_02795"/>
<dbReference type="EMBL" id="QQBC01000008">
    <property type="protein sequence ID" value="RDI64390.1"/>
    <property type="molecule type" value="Genomic_DNA"/>
</dbReference>
<reference evidence="1 2" key="1">
    <citation type="submission" date="2018-07" db="EMBL/GenBank/DDBJ databases">
        <title>Genomic Encyclopedia of Type Strains, Phase IV (KMG-IV): sequencing the most valuable type-strain genomes for metagenomic binning, comparative biology and taxonomic classification.</title>
        <authorList>
            <person name="Goeker M."/>
        </authorList>
    </citation>
    <scope>NUCLEOTIDE SEQUENCE [LARGE SCALE GENOMIC DNA]</scope>
    <source>
        <strain evidence="1 2">DSM 44290</strain>
    </source>
</reference>
<proteinExistence type="predicted"/>
<organism evidence="1 2">
    <name type="scientific">Nocardia pseudobrasiliensis</name>
    <dbReference type="NCBI Taxonomy" id="45979"/>
    <lineage>
        <taxon>Bacteria</taxon>
        <taxon>Bacillati</taxon>
        <taxon>Actinomycetota</taxon>
        <taxon>Actinomycetes</taxon>
        <taxon>Mycobacteriales</taxon>
        <taxon>Nocardiaceae</taxon>
        <taxon>Nocardia</taxon>
    </lineage>
</organism>
<keyword evidence="2" id="KW-1185">Reference proteome</keyword>
<dbReference type="Proteomes" id="UP000254869">
    <property type="component" value="Unassembled WGS sequence"/>
</dbReference>
<name>A0A370I1D5_9NOCA</name>
<protein>
    <submittedName>
        <fullName evidence="1">Uncharacterized protein</fullName>
    </submittedName>
</protein>
<evidence type="ECO:0000313" key="1">
    <source>
        <dbReference type="EMBL" id="RDI64390.1"/>
    </source>
</evidence>
<sequence>MTNRCVIDTQAVLRFGSVARQAFRDLDRVAARSVETIALIAESVPDSRTVPAWCETACALANLVQRGAERFGGLAEHVDRTAIAFDRSDRAVATGLERSAVRI</sequence>
<accession>A0A370I1D5</accession>
<gene>
    <name evidence="1" type="ORF">DFR76_108223</name>
</gene>
<dbReference type="AlphaFoldDB" id="A0A370I1D5"/>
<comment type="caution">
    <text evidence="1">The sequence shown here is derived from an EMBL/GenBank/DDBJ whole genome shotgun (WGS) entry which is preliminary data.</text>
</comment>
<evidence type="ECO:0000313" key="2">
    <source>
        <dbReference type="Proteomes" id="UP000254869"/>
    </source>
</evidence>
<dbReference type="RefSeq" id="WP_067997346.1">
    <property type="nucleotide sequence ID" value="NZ_QQBC01000008.1"/>
</dbReference>